<evidence type="ECO:0000313" key="2">
    <source>
        <dbReference type="Proteomes" id="UP000189462"/>
    </source>
</evidence>
<dbReference type="OrthoDB" id="5785340at2"/>
<dbReference type="RefSeq" id="WP_077277192.1">
    <property type="nucleotide sequence ID" value="NZ_MVBK01000001.1"/>
</dbReference>
<dbReference type="STRING" id="108003.B1C78_00550"/>
<name>A0A1V3NUR3_9GAMM</name>
<accession>A0A1V3NUR3</accession>
<evidence type="ECO:0000313" key="1">
    <source>
        <dbReference type="EMBL" id="OOG28857.1"/>
    </source>
</evidence>
<dbReference type="EMBL" id="MVBK01000001">
    <property type="protein sequence ID" value="OOG28857.1"/>
    <property type="molecule type" value="Genomic_DNA"/>
</dbReference>
<dbReference type="Proteomes" id="UP000189462">
    <property type="component" value="Unassembled WGS sequence"/>
</dbReference>
<sequence>MNKETIKAFIAWLEEASLEEIRTHQAFVVENLKDVRTPEGRADAKLALRLIDEEILARMALNRSRRG</sequence>
<proteinExistence type="predicted"/>
<comment type="caution">
    <text evidence="1">The sequence shown here is derived from an EMBL/GenBank/DDBJ whole genome shotgun (WGS) entry which is preliminary data.</text>
</comment>
<gene>
    <name evidence="1" type="ORF">B1C78_00550</name>
</gene>
<dbReference type="AlphaFoldDB" id="A0A1V3NUR3"/>
<organism evidence="1 2">
    <name type="scientific">Thioalkalivibrio denitrificans</name>
    <dbReference type="NCBI Taxonomy" id="108003"/>
    <lineage>
        <taxon>Bacteria</taxon>
        <taxon>Pseudomonadati</taxon>
        <taxon>Pseudomonadota</taxon>
        <taxon>Gammaproteobacteria</taxon>
        <taxon>Chromatiales</taxon>
        <taxon>Ectothiorhodospiraceae</taxon>
        <taxon>Thioalkalivibrio</taxon>
    </lineage>
</organism>
<keyword evidence="2" id="KW-1185">Reference proteome</keyword>
<protein>
    <submittedName>
        <fullName evidence="1">Uncharacterized protein</fullName>
    </submittedName>
</protein>
<reference evidence="1 2" key="1">
    <citation type="submission" date="2017-02" db="EMBL/GenBank/DDBJ databases">
        <title>Genomic diversity within the haloalkaliphilic genus Thioalkalivibrio.</title>
        <authorList>
            <person name="Ahn A.-C."/>
            <person name="Meier-Kolthoff J."/>
            <person name="Overmars L."/>
            <person name="Richter M."/>
            <person name="Woyke T."/>
            <person name="Sorokin D.Y."/>
            <person name="Muyzer G."/>
        </authorList>
    </citation>
    <scope>NUCLEOTIDE SEQUENCE [LARGE SCALE GENOMIC DNA]</scope>
    <source>
        <strain evidence="1 2">ALJD</strain>
    </source>
</reference>